<keyword evidence="3" id="KW-1003">Cell membrane</keyword>
<feature type="transmembrane region" description="Helical" evidence="10">
    <location>
        <begin position="554"/>
        <end position="575"/>
    </location>
</feature>
<comment type="similarity">
    <text evidence="7">Belongs to the fluoride channel Fluc/FEX (TC 1.A.43) family.</text>
</comment>
<feature type="transmembrane region" description="Helical" evidence="10">
    <location>
        <begin position="490"/>
        <end position="509"/>
    </location>
</feature>
<proteinExistence type="inferred from homology"/>
<sequence length="653" mass="70203">MADPSIFLLPESANTPNRLSKHDSEIFTTRASHGSVSENQPWTENSPALGSLGEVNLAVPQLVAFYDQRRIKTSRKPSLESTPTRKSKSSTKSRAARRDKSHTWPKPEHSPPSNPATAPSNSVSATASSPEAPTISSLQSEHSPFSYEATDDLISSLTPVQNRNSTGNYLHSTLKVGNPSLVGGRSSSRRAETKIKLSDNQKTFQAPSTPSPQSIGELSSSPNPGSSGKEDATALPQYCSNQNNLEQQLNAARASQLHVPRQSKASDLATQLYTICYLIFFSIFGTLARLGLSWLTFYPGAPVVTPILWSNFGGSLLLGWLMEDRQLFREEWSSHSPAPPSLGTNAAKSRDSFPIVRQHRTHDCPDAVAQHLRVKTTIPLYIGLTVGLCGSFTSFSAFMRDAFLALSNDLPSPINHPYPMSAAPSFQVPSITSTVHRNAGYAACAVLAIVVSTMSLSLAALVLGKHIAIATHGCTPSISFTLQRKYLDRVAVFLGLGCWLGAILLTSFAPNHLQDQWRSDVLFAIVFAPLGCLARFFTSQWLNPVSPSFPLGTFVANVCGTVLEALTFSLGHIYFSGHIGGGKISCQILHGVGDGFCGTFTTVSTFVAEMQSLKRSRAYVYGAATVMGGVAMVVAVMGGIRWGVLLGGETRPD</sequence>
<feature type="region of interest" description="Disordered" evidence="9">
    <location>
        <begin position="1"/>
        <end position="50"/>
    </location>
</feature>
<dbReference type="InterPro" id="IPR003691">
    <property type="entry name" value="FluC"/>
</dbReference>
<feature type="compositionally biased region" description="Polar residues" evidence="9">
    <location>
        <begin position="200"/>
        <end position="226"/>
    </location>
</feature>
<feature type="transmembrane region" description="Helical" evidence="10">
    <location>
        <begin position="439"/>
        <end position="463"/>
    </location>
</feature>
<evidence type="ECO:0000256" key="8">
    <source>
        <dbReference type="ARBA" id="ARBA00035585"/>
    </source>
</evidence>
<evidence type="ECO:0000256" key="2">
    <source>
        <dbReference type="ARBA" id="ARBA00004651"/>
    </source>
</evidence>
<evidence type="ECO:0000313" key="11">
    <source>
        <dbReference type="EMBL" id="QDS77475.1"/>
    </source>
</evidence>
<accession>A0A517LPA0</accession>
<evidence type="ECO:0000256" key="10">
    <source>
        <dbReference type="SAM" id="Phobius"/>
    </source>
</evidence>
<dbReference type="GO" id="GO:0005886">
    <property type="term" value="C:plasma membrane"/>
    <property type="evidence" value="ECO:0007669"/>
    <property type="project" value="UniProtKB-SubCell"/>
</dbReference>
<gene>
    <name evidence="11" type="ORF">FKW77_007190</name>
</gene>
<dbReference type="PANTHER" id="PTHR28259:SF1">
    <property type="entry name" value="FLUORIDE EXPORT PROTEIN 1-RELATED"/>
    <property type="match status" value="1"/>
</dbReference>
<feature type="compositionally biased region" description="Polar residues" evidence="9">
    <location>
        <begin position="26"/>
        <end position="48"/>
    </location>
</feature>
<keyword evidence="6 10" id="KW-0472">Membrane</keyword>
<dbReference type="GO" id="GO:1903425">
    <property type="term" value="F:fluoride transmembrane transporter activity"/>
    <property type="evidence" value="ECO:0007669"/>
    <property type="project" value="TreeGrafter"/>
</dbReference>
<evidence type="ECO:0000256" key="3">
    <source>
        <dbReference type="ARBA" id="ARBA00022475"/>
    </source>
</evidence>
<dbReference type="Proteomes" id="UP000316270">
    <property type="component" value="Chromosome 17"/>
</dbReference>
<evidence type="ECO:0000313" key="12">
    <source>
        <dbReference type="Proteomes" id="UP000316270"/>
    </source>
</evidence>
<reference evidence="11 12" key="1">
    <citation type="submission" date="2019-07" db="EMBL/GenBank/DDBJ databases">
        <title>Finished genome of Venturia effusa.</title>
        <authorList>
            <person name="Young C.A."/>
            <person name="Cox M.P."/>
            <person name="Ganley A.R.D."/>
            <person name="David W.J."/>
        </authorList>
    </citation>
    <scope>NUCLEOTIDE SEQUENCE [LARGE SCALE GENOMIC DNA]</scope>
    <source>
        <strain evidence="12">albino</strain>
    </source>
</reference>
<feature type="transmembrane region" description="Helical" evidence="10">
    <location>
        <begin position="380"/>
        <end position="399"/>
    </location>
</feature>
<comment type="catalytic activity">
    <reaction evidence="8">
        <text>fluoride(in) = fluoride(out)</text>
        <dbReference type="Rhea" id="RHEA:76159"/>
        <dbReference type="ChEBI" id="CHEBI:17051"/>
    </reaction>
    <physiologicalReaction direction="left-to-right" evidence="8">
        <dbReference type="Rhea" id="RHEA:76160"/>
    </physiologicalReaction>
</comment>
<keyword evidence="5 10" id="KW-1133">Transmembrane helix</keyword>
<dbReference type="PANTHER" id="PTHR28259">
    <property type="entry name" value="FLUORIDE EXPORT PROTEIN 1-RELATED"/>
    <property type="match status" value="1"/>
</dbReference>
<protein>
    <submittedName>
        <fullName evidence="11">Uncharacterized protein</fullName>
    </submittedName>
</protein>
<dbReference type="AlphaFoldDB" id="A0A517LPA0"/>
<comment type="function">
    <text evidence="1">Fluoride channel required for the rapid expulsion of cytoplasmic fluoride.</text>
</comment>
<feature type="region of interest" description="Disordered" evidence="9">
    <location>
        <begin position="166"/>
        <end position="234"/>
    </location>
</feature>
<evidence type="ECO:0000256" key="7">
    <source>
        <dbReference type="ARBA" id="ARBA00035120"/>
    </source>
</evidence>
<feature type="transmembrane region" description="Helical" evidence="10">
    <location>
        <begin position="619"/>
        <end position="644"/>
    </location>
</feature>
<name>A0A517LPA0_9PEZI</name>
<keyword evidence="4 10" id="KW-0812">Transmembrane</keyword>
<feature type="transmembrane region" description="Helical" evidence="10">
    <location>
        <begin position="303"/>
        <end position="322"/>
    </location>
</feature>
<evidence type="ECO:0000256" key="1">
    <source>
        <dbReference type="ARBA" id="ARBA00002598"/>
    </source>
</evidence>
<dbReference type="Pfam" id="PF02537">
    <property type="entry name" value="CRCB"/>
    <property type="match status" value="2"/>
</dbReference>
<dbReference type="EMBL" id="CP042201">
    <property type="protein sequence ID" value="QDS77475.1"/>
    <property type="molecule type" value="Genomic_DNA"/>
</dbReference>
<feature type="transmembrane region" description="Helical" evidence="10">
    <location>
        <begin position="521"/>
        <end position="542"/>
    </location>
</feature>
<feature type="compositionally biased region" description="Basic residues" evidence="9">
    <location>
        <begin position="85"/>
        <end position="95"/>
    </location>
</feature>
<feature type="compositionally biased region" description="Basic and acidic residues" evidence="9">
    <location>
        <begin position="96"/>
        <end position="109"/>
    </location>
</feature>
<feature type="compositionally biased region" description="Basic and acidic residues" evidence="9">
    <location>
        <begin position="189"/>
        <end position="199"/>
    </location>
</feature>
<evidence type="ECO:0000256" key="6">
    <source>
        <dbReference type="ARBA" id="ARBA00023136"/>
    </source>
</evidence>
<dbReference type="OrthoDB" id="409792at2759"/>
<feature type="compositionally biased region" description="Low complexity" evidence="9">
    <location>
        <begin position="115"/>
        <end position="130"/>
    </location>
</feature>
<organism evidence="11 12">
    <name type="scientific">Venturia effusa</name>
    <dbReference type="NCBI Taxonomy" id="50376"/>
    <lineage>
        <taxon>Eukaryota</taxon>
        <taxon>Fungi</taxon>
        <taxon>Dikarya</taxon>
        <taxon>Ascomycota</taxon>
        <taxon>Pezizomycotina</taxon>
        <taxon>Dothideomycetes</taxon>
        <taxon>Pleosporomycetidae</taxon>
        <taxon>Venturiales</taxon>
        <taxon>Venturiaceae</taxon>
        <taxon>Venturia</taxon>
    </lineage>
</organism>
<evidence type="ECO:0000256" key="9">
    <source>
        <dbReference type="SAM" id="MobiDB-lite"/>
    </source>
</evidence>
<feature type="transmembrane region" description="Helical" evidence="10">
    <location>
        <begin position="272"/>
        <end position="297"/>
    </location>
</feature>
<keyword evidence="12" id="KW-1185">Reference proteome</keyword>
<dbReference type="STRING" id="50376.A0A517LPA0"/>
<evidence type="ECO:0000256" key="5">
    <source>
        <dbReference type="ARBA" id="ARBA00022989"/>
    </source>
</evidence>
<evidence type="ECO:0000256" key="4">
    <source>
        <dbReference type="ARBA" id="ARBA00022692"/>
    </source>
</evidence>
<feature type="region of interest" description="Disordered" evidence="9">
    <location>
        <begin position="67"/>
        <end position="140"/>
    </location>
</feature>
<comment type="subcellular location">
    <subcellularLocation>
        <location evidence="2">Cell membrane</location>
        <topology evidence="2">Multi-pass membrane protein</topology>
    </subcellularLocation>
</comment>